<dbReference type="InterPro" id="IPR013144">
    <property type="entry name" value="CRA_dom"/>
</dbReference>
<keyword evidence="4" id="KW-1185">Reference proteome</keyword>
<protein>
    <recommendedName>
        <fullName evidence="2">CRA domain-containing protein</fullName>
    </recommendedName>
</protein>
<feature type="domain" description="CRA" evidence="2">
    <location>
        <begin position="2"/>
        <end position="78"/>
    </location>
</feature>
<gene>
    <name evidence="3" type="ORF">AFUS01_LOCUS2584</name>
</gene>
<feature type="signal peptide" evidence="1">
    <location>
        <begin position="1"/>
        <end position="17"/>
    </location>
</feature>
<dbReference type="SMART" id="SM00757">
    <property type="entry name" value="CRA"/>
    <property type="match status" value="1"/>
</dbReference>
<dbReference type="InterPro" id="IPR024964">
    <property type="entry name" value="CTLH/CRA"/>
</dbReference>
<keyword evidence="1" id="KW-0732">Signal</keyword>
<evidence type="ECO:0000256" key="1">
    <source>
        <dbReference type="SAM" id="SignalP"/>
    </source>
</evidence>
<accession>A0A8J2J8J6</accession>
<reference evidence="3" key="1">
    <citation type="submission" date="2021-06" db="EMBL/GenBank/DDBJ databases">
        <authorList>
            <person name="Hodson N. C."/>
            <person name="Mongue J. A."/>
            <person name="Jaron S. K."/>
        </authorList>
    </citation>
    <scope>NUCLEOTIDE SEQUENCE</scope>
</reference>
<comment type="caution">
    <text evidence="3">The sequence shown here is derived from an EMBL/GenBank/DDBJ whole genome shotgun (WGS) entry which is preliminary data.</text>
</comment>
<evidence type="ECO:0000313" key="3">
    <source>
        <dbReference type="EMBL" id="CAG7678341.1"/>
    </source>
</evidence>
<dbReference type="Pfam" id="PF10607">
    <property type="entry name" value="CTLH"/>
    <property type="match status" value="1"/>
</dbReference>
<dbReference type="OrthoDB" id="2415936at2759"/>
<dbReference type="AlphaFoldDB" id="A0A8J2J8J6"/>
<organism evidence="3 4">
    <name type="scientific">Allacma fusca</name>
    <dbReference type="NCBI Taxonomy" id="39272"/>
    <lineage>
        <taxon>Eukaryota</taxon>
        <taxon>Metazoa</taxon>
        <taxon>Ecdysozoa</taxon>
        <taxon>Arthropoda</taxon>
        <taxon>Hexapoda</taxon>
        <taxon>Collembola</taxon>
        <taxon>Symphypleona</taxon>
        <taxon>Sminthuridae</taxon>
        <taxon>Allacma</taxon>
    </lineage>
</organism>
<dbReference type="EMBL" id="CAJVCH010014877">
    <property type="protein sequence ID" value="CAG7678341.1"/>
    <property type="molecule type" value="Genomic_DNA"/>
</dbReference>
<proteinExistence type="predicted"/>
<feature type="chain" id="PRO_5035283902" description="CRA domain-containing protein" evidence="1">
    <location>
        <begin position="18"/>
        <end position="94"/>
    </location>
</feature>
<evidence type="ECO:0000313" key="4">
    <source>
        <dbReference type="Proteomes" id="UP000708208"/>
    </source>
</evidence>
<name>A0A8J2J8J6_9HEXA</name>
<sequence length="94" mass="10814">MLETLRVFTFWTLALLAFEDPENSPFGDLLDLSHRQKVASELNTAFLGEDQEVPISKLAYLLKFILWAQDELDKKKVKYPRMVDLATATIDDPK</sequence>
<dbReference type="Proteomes" id="UP000708208">
    <property type="component" value="Unassembled WGS sequence"/>
</dbReference>
<evidence type="ECO:0000259" key="2">
    <source>
        <dbReference type="SMART" id="SM00757"/>
    </source>
</evidence>